<proteinExistence type="predicted"/>
<dbReference type="PANTHER" id="PTHR46018">
    <property type="entry name" value="ZINC PHOSPHODIESTERASE ELAC PROTEIN 1"/>
    <property type="match status" value="1"/>
</dbReference>
<keyword evidence="2" id="KW-1185">Reference proteome</keyword>
<evidence type="ECO:0000313" key="1">
    <source>
        <dbReference type="EMBL" id="BDS12902.1"/>
    </source>
</evidence>
<dbReference type="RefSeq" id="WP_264788243.1">
    <property type="nucleotide sequence ID" value="NZ_AP026867.1"/>
</dbReference>
<reference evidence="1" key="1">
    <citation type="submission" date="2022-09" db="EMBL/GenBank/DDBJ databases">
        <title>Aureispira anguillicida sp. nov., isolated from Leptocephalus of Japanese eel Anguilla japonica.</title>
        <authorList>
            <person name="Yuasa K."/>
            <person name="Mekata T."/>
            <person name="Ikunari K."/>
        </authorList>
    </citation>
    <scope>NUCLEOTIDE SEQUENCE</scope>
    <source>
        <strain evidence="1">EL160426</strain>
    </source>
</reference>
<dbReference type="KEGG" id="aup:AsAng_0036270"/>
<dbReference type="AlphaFoldDB" id="A0A915YGU0"/>
<dbReference type="InterPro" id="IPR036866">
    <property type="entry name" value="RibonucZ/Hydroxyglut_hydro"/>
</dbReference>
<evidence type="ECO:0000313" key="2">
    <source>
        <dbReference type="Proteomes" id="UP001060919"/>
    </source>
</evidence>
<accession>A0A915YGU0</accession>
<dbReference type="GO" id="GO:0042781">
    <property type="term" value="F:3'-tRNA processing endoribonuclease activity"/>
    <property type="evidence" value="ECO:0007669"/>
    <property type="project" value="TreeGrafter"/>
</dbReference>
<dbReference type="Gene3D" id="3.60.15.10">
    <property type="entry name" value="Ribonuclease Z/Hydroxyacylglutathione hydrolase-like"/>
    <property type="match status" value="1"/>
</dbReference>
<dbReference type="SUPFAM" id="SSF56281">
    <property type="entry name" value="Metallo-hydrolase/oxidoreductase"/>
    <property type="match status" value="1"/>
</dbReference>
<dbReference type="PANTHER" id="PTHR46018:SF2">
    <property type="entry name" value="ZINC PHOSPHODIESTERASE ELAC PROTEIN 1"/>
    <property type="match status" value="1"/>
</dbReference>
<name>A0A915YGU0_9BACT</name>
<organism evidence="1 2">
    <name type="scientific">Aureispira anguillae</name>
    <dbReference type="NCBI Taxonomy" id="2864201"/>
    <lineage>
        <taxon>Bacteria</taxon>
        <taxon>Pseudomonadati</taxon>
        <taxon>Bacteroidota</taxon>
        <taxon>Saprospiria</taxon>
        <taxon>Saprospirales</taxon>
        <taxon>Saprospiraceae</taxon>
        <taxon>Aureispira</taxon>
    </lineage>
</organism>
<gene>
    <name evidence="1" type="ORF">AsAng_0036270</name>
</gene>
<dbReference type="Proteomes" id="UP001060919">
    <property type="component" value="Chromosome"/>
</dbReference>
<dbReference type="EMBL" id="AP026867">
    <property type="protein sequence ID" value="BDS12902.1"/>
    <property type="molecule type" value="Genomic_DNA"/>
</dbReference>
<protein>
    <submittedName>
        <fullName evidence="1">Uncharacterized protein</fullName>
    </submittedName>
</protein>
<sequence length="317" mass="36281">MFKSEIKSKMGEDISILVKKDNHPWNYICECGDASDLTVKEVQNTKAIFISHTHIDHFINFDTIIRHQIGIQRRVIVCGPKGIAAQVQAKLKGYTWNLVDAGAIVYEIREIQSEQAIKVFEVVPPLWDLKEVGMMVGNTIFDDSSFVVSCLILDHKTPSIAYQFKERDTIKIDLTKSNFGGGQWIKELKVAFEQKLKNQSILIEGKAHKAEDLFHLLYVQKGDSLGIIMDHAANAANHAKIKQHFFQCEKVFIESFYKNEDQEQAKLNFHSYASMSAKVMREAAVKIAIPVHFSRKYKKKEVSELLEEFKQVFEAKE</sequence>